<keyword evidence="1" id="KW-1133">Transmembrane helix</keyword>
<dbReference type="Proteomes" id="UP000823749">
    <property type="component" value="Chromosome 9"/>
</dbReference>
<dbReference type="PANTHER" id="PTHR33333">
    <property type="entry name" value="ERYTHROCYTE MEMBRANE PROTEIN 1-LIKE"/>
    <property type="match status" value="1"/>
</dbReference>
<keyword evidence="3" id="KW-1185">Reference proteome</keyword>
<accession>A0AAV6J053</accession>
<protein>
    <submittedName>
        <fullName evidence="2">Uncharacterized protein</fullName>
    </submittedName>
</protein>
<sequence>MGPEENSLNHVLKNLMETEREMGAEEWINYIVEKLKEWLIGMGDFGGSLIKKPDEVFPRETTGEQLKHWHLVATPFIIAAVVLITCLCCCCRCCCGGSSGGRAVRMMKAPGRDYRMPRHVFEGNPRSYFRNLRGNTSVDELV</sequence>
<keyword evidence="1" id="KW-0812">Transmembrane</keyword>
<feature type="transmembrane region" description="Helical" evidence="1">
    <location>
        <begin position="76"/>
        <end position="98"/>
    </location>
</feature>
<gene>
    <name evidence="2" type="ORF">RHGRI_027124</name>
</gene>
<evidence type="ECO:0000313" key="2">
    <source>
        <dbReference type="EMBL" id="KAG5532715.1"/>
    </source>
</evidence>
<name>A0AAV6J053_9ERIC</name>
<reference evidence="2" key="1">
    <citation type="submission" date="2020-08" db="EMBL/GenBank/DDBJ databases">
        <title>Plant Genome Project.</title>
        <authorList>
            <person name="Zhang R.-G."/>
        </authorList>
    </citation>
    <scope>NUCLEOTIDE SEQUENCE</scope>
    <source>
        <strain evidence="2">WSP0</strain>
        <tissue evidence="2">Leaf</tissue>
    </source>
</reference>
<proteinExistence type="predicted"/>
<dbReference type="PANTHER" id="PTHR33333:SF46">
    <property type="entry name" value="LOW QUALITY PROTEIN: GLYCINE-RICH PROTEIN DOT1"/>
    <property type="match status" value="1"/>
</dbReference>
<dbReference type="EMBL" id="JACTNZ010000009">
    <property type="protein sequence ID" value="KAG5532715.1"/>
    <property type="molecule type" value="Genomic_DNA"/>
</dbReference>
<evidence type="ECO:0000256" key="1">
    <source>
        <dbReference type="SAM" id="Phobius"/>
    </source>
</evidence>
<comment type="caution">
    <text evidence="2">The sequence shown here is derived from an EMBL/GenBank/DDBJ whole genome shotgun (WGS) entry which is preliminary data.</text>
</comment>
<keyword evidence="1" id="KW-0472">Membrane</keyword>
<dbReference type="AlphaFoldDB" id="A0AAV6J053"/>
<dbReference type="InterPro" id="IPR039926">
    <property type="entry name" value="Egg_app_1"/>
</dbReference>
<organism evidence="2 3">
    <name type="scientific">Rhododendron griersonianum</name>
    <dbReference type="NCBI Taxonomy" id="479676"/>
    <lineage>
        <taxon>Eukaryota</taxon>
        <taxon>Viridiplantae</taxon>
        <taxon>Streptophyta</taxon>
        <taxon>Embryophyta</taxon>
        <taxon>Tracheophyta</taxon>
        <taxon>Spermatophyta</taxon>
        <taxon>Magnoliopsida</taxon>
        <taxon>eudicotyledons</taxon>
        <taxon>Gunneridae</taxon>
        <taxon>Pentapetalae</taxon>
        <taxon>asterids</taxon>
        <taxon>Ericales</taxon>
        <taxon>Ericaceae</taxon>
        <taxon>Ericoideae</taxon>
        <taxon>Rhodoreae</taxon>
        <taxon>Rhododendron</taxon>
    </lineage>
</organism>
<evidence type="ECO:0000313" key="3">
    <source>
        <dbReference type="Proteomes" id="UP000823749"/>
    </source>
</evidence>